<protein>
    <submittedName>
        <fullName evidence="1">Uncharacterized protein</fullName>
    </submittedName>
</protein>
<reference evidence="1 2" key="1">
    <citation type="submission" date="2019-03" db="EMBL/GenBank/DDBJ databases">
        <authorList>
            <person name="He R.-H."/>
        </authorList>
    </citation>
    <scope>NUCLEOTIDE SEQUENCE [LARGE SCALE GENOMIC DNA]</scope>
    <source>
        <strain evidence="1 2">DSM 19624</strain>
    </source>
</reference>
<organism evidence="1 2">
    <name type="scientific">Pedobacter alluvionis</name>
    <dbReference type="NCBI Taxonomy" id="475253"/>
    <lineage>
        <taxon>Bacteria</taxon>
        <taxon>Pseudomonadati</taxon>
        <taxon>Bacteroidota</taxon>
        <taxon>Sphingobacteriia</taxon>
        <taxon>Sphingobacteriales</taxon>
        <taxon>Sphingobacteriaceae</taxon>
        <taxon>Pedobacter</taxon>
    </lineage>
</organism>
<comment type="caution">
    <text evidence="1">The sequence shown here is derived from an EMBL/GenBank/DDBJ whole genome shotgun (WGS) entry which is preliminary data.</text>
</comment>
<evidence type="ECO:0000313" key="1">
    <source>
        <dbReference type="EMBL" id="TFB31700.1"/>
    </source>
</evidence>
<name>A0ABY2HSC2_9SPHI</name>
<dbReference type="RefSeq" id="WP_121283029.1">
    <property type="nucleotide sequence ID" value="NZ_RCCK01000010.1"/>
</dbReference>
<keyword evidence="2" id="KW-1185">Reference proteome</keyword>
<evidence type="ECO:0000313" key="2">
    <source>
        <dbReference type="Proteomes" id="UP000297429"/>
    </source>
</evidence>
<accession>A0ABY2HSC2</accession>
<dbReference type="EMBL" id="SOPX01000002">
    <property type="protein sequence ID" value="TFB31700.1"/>
    <property type="molecule type" value="Genomic_DNA"/>
</dbReference>
<gene>
    <name evidence="1" type="ORF">E3V97_14045</name>
</gene>
<proteinExistence type="predicted"/>
<dbReference type="Proteomes" id="UP000297429">
    <property type="component" value="Unassembled WGS sequence"/>
</dbReference>
<sequence>MVKANIKIIEQLKLFLNMVASNSEIRSLFTKSPSDFSRERKLPLSKVVGMLINLPKRSLSIELQSFFGSIGEADLICTKGAFCLQRTKLNPLFCKVWNDLLIECFYDQFRSDVQLWEGFRLLAVDGSNFSVPNSPEALAYFGSADNQHGGVPMARVMQIYDVLNGLTLWGDIFPRSYSENAIITDHINLLAEE</sequence>